<dbReference type="InterPro" id="IPR017907">
    <property type="entry name" value="Znf_RING_CS"/>
</dbReference>
<dbReference type="PROSITE" id="PS51192">
    <property type="entry name" value="HELICASE_ATP_BIND_1"/>
    <property type="match status" value="1"/>
</dbReference>
<name>A0A0C3EF54_9AGAM</name>
<keyword evidence="4" id="KW-0378">Hydrolase</keyword>
<evidence type="ECO:0000256" key="2">
    <source>
        <dbReference type="ARBA" id="ARBA00022741"/>
    </source>
</evidence>
<dbReference type="GO" id="GO:0016787">
    <property type="term" value="F:hydrolase activity"/>
    <property type="evidence" value="ECO:0007669"/>
    <property type="project" value="UniProtKB-KW"/>
</dbReference>
<dbReference type="PROSITE" id="PS50089">
    <property type="entry name" value="ZF_RING_2"/>
    <property type="match status" value="1"/>
</dbReference>
<dbReference type="InterPro" id="IPR013083">
    <property type="entry name" value="Znf_RING/FYVE/PHD"/>
</dbReference>
<dbReference type="Gene3D" id="3.30.40.10">
    <property type="entry name" value="Zinc/RING finger domain, C3HC4 (zinc finger)"/>
    <property type="match status" value="1"/>
</dbReference>
<reference evidence="11 12" key="1">
    <citation type="submission" date="2014-04" db="EMBL/GenBank/DDBJ databases">
        <authorList>
            <consortium name="DOE Joint Genome Institute"/>
            <person name="Kuo A."/>
            <person name="Kohler A."/>
            <person name="Nagy L.G."/>
            <person name="Floudas D."/>
            <person name="Copeland A."/>
            <person name="Barry K.W."/>
            <person name="Cichocki N."/>
            <person name="Veneault-Fourrey C."/>
            <person name="LaButti K."/>
            <person name="Lindquist E.A."/>
            <person name="Lipzen A."/>
            <person name="Lundell T."/>
            <person name="Morin E."/>
            <person name="Murat C."/>
            <person name="Sun H."/>
            <person name="Tunlid A."/>
            <person name="Henrissat B."/>
            <person name="Grigoriev I.V."/>
            <person name="Hibbett D.S."/>
            <person name="Martin F."/>
            <person name="Nordberg H.P."/>
            <person name="Cantor M.N."/>
            <person name="Hua S.X."/>
        </authorList>
    </citation>
    <scope>NUCLEOTIDE SEQUENCE [LARGE SCALE GENOMIC DNA]</scope>
    <source>
        <strain evidence="11 12">Foug A</strain>
    </source>
</reference>
<keyword evidence="5" id="KW-0862">Zinc</keyword>
<feature type="compositionally biased region" description="Basic and acidic residues" evidence="8">
    <location>
        <begin position="934"/>
        <end position="946"/>
    </location>
</feature>
<evidence type="ECO:0000256" key="6">
    <source>
        <dbReference type="ARBA" id="ARBA00022840"/>
    </source>
</evidence>
<dbReference type="Pfam" id="PF00176">
    <property type="entry name" value="SNF2-rel_dom"/>
    <property type="match status" value="1"/>
</dbReference>
<accession>A0A0C3EF54</accession>
<proteinExistence type="predicted"/>
<keyword evidence="1" id="KW-0479">Metal-binding</keyword>
<dbReference type="InterPro" id="IPR038718">
    <property type="entry name" value="SNF2-like_sf"/>
</dbReference>
<sequence length="1671" mass="188702">MLLGAPLLIPHVESLRSLASHYWPDTVRHEGRIPGDRPFRPSLNIRALISLIQSNKGEEGETVAEDEGNHRVGAKRQLRSTNARSTSKRRKVDVHEDRRVYPHFWTNAPEEARGHTFSPVCLFLPAFKWSVEISYTKSHGALAEVDDVSAEEFGWLQEEEDVVSLVEELRDSASIINLGSFHPGRYLGRQLAITGSTHFAPAVPSQSEAASDRWLFLLPQIVWPDNLPTQELELYGIQNGEAHEDFLVETDLELHILPQGSYDPLREMPFRLRATFTVSLAIPNIYEPVSTQRKNVVEGLQRRMMALLGDAPLGNSPHTNLSTHTEREVGDVTIPYFLSILRPAPMPLRGVMDETLQPDALLPTLLPFQRRTVSWMLDREGKHVGPDGTIVSRDLPSTADASLPLLWERIVVGGKELFFNRLTNVVAAGSPEPNTALGGILAEEPGLGKTIECIALMLLNPAPERNPTRERWDPEAELYVREIKTTLIVTPPALAQQWADELATHAPSLKVLVYDGWSKVSVPITPEDAQFEREILPKPKKGNKRKKRMANNEDMIVDLTGSGASTPGSEDDIVDWCTYVNEFDVCITTYNVLRLDFLVARAPPKRPRRQDVVYSNLERPRSPLVMCEWYRVIMDEVQMMGTGKLEEMVSLIPRLSSFAVSGTPAKSQVSDLIRVLKFLRVDDVIGSSRAWQLMLEHGFKDLFNTFFQHYAVRTLKSAVKAELTIPQQRRYLVSIELGRVERQVYDQALEEALQELGLDARGVAAHEGWQVDAGLLRNVLRRLRGICTHPQVGQLQRQGDKVTKTVLKSMSEVLEAMRDQHWRNLTDDRKAKILTLVRLAQLQQHSERDRDRYQRALDQLIAAEKATDELIAEVKAAIAQHHQKGEALKKEAQRVRESWKQNLGDGSQSMTTSKGKGKEVSPSTEDGEEDDIEDRGLPKTPTGEEHRHKRHALQQRLRECIMVLHRVKFLQGDVYHMLGPSNLEKEDACYGAAEIMRKELLKSVEDSTSRAMHSLRDDETARGVTEDSLQIDLPYLKGGGIRSTHLFDEANEMIEYKLNEQSFRIWEWRTKIVALLSQKLNNNSDQADGEEYARALDTQGEVEIYLQAYASLLADRREAIIAERTLLAAHDSREKRKRQTKAALAATQRVEQDIGMEVLEDIEVQPEHEVLRKELHNERNDLYSQYPGRAIKSILVDLSGVAASIHRDDDPEKVIARDGAQRLRALIANQTTLMDRLDADLAQLRKTFNERIVYFRQLQEISDSVVDIEWEGSINDAMNGCEMAYVQLDNKIATGRARQRYLDNMAKIQEGSIDEDDKTCVLCRCNFLRGFITPCAHVFCEECLTAWLTRRRGEVCPVCRSPIQMDQLQRFTIHDEQPPPPKPVLAKGEPVPRSQRQIEYNMINPTLFRNIQTIESEGSYGSKIQTLVRHLSHIQFVDPGAKSIVFSAWADSLHIIEHALYHNNIPCLRLDQGSGKKNDAAKKFRTDATLQVLLLHGERDNAGLNVTCASRVFLVESVVNHGFEVQAIARIDRMGQTRPTEVFCYYAEDTVEKNILDLAARQGLSLYTKDNSAGSINVTTFATDSQKKLVDAAQKTGKKGQQAHAQKGDFIFKVDDMLAILFPHMFEDVEYLIPPDEGQHPDVSTSSNNSTLSTRRVVHINAEAGPSRLPL</sequence>
<reference evidence="12" key="2">
    <citation type="submission" date="2015-01" db="EMBL/GenBank/DDBJ databases">
        <title>Evolutionary Origins and Diversification of the Mycorrhizal Mutualists.</title>
        <authorList>
            <consortium name="DOE Joint Genome Institute"/>
            <consortium name="Mycorrhizal Genomics Consortium"/>
            <person name="Kohler A."/>
            <person name="Kuo A."/>
            <person name="Nagy L.G."/>
            <person name="Floudas D."/>
            <person name="Copeland A."/>
            <person name="Barry K.W."/>
            <person name="Cichocki N."/>
            <person name="Veneault-Fourrey C."/>
            <person name="LaButti K."/>
            <person name="Lindquist E.A."/>
            <person name="Lipzen A."/>
            <person name="Lundell T."/>
            <person name="Morin E."/>
            <person name="Murat C."/>
            <person name="Riley R."/>
            <person name="Ohm R."/>
            <person name="Sun H."/>
            <person name="Tunlid A."/>
            <person name="Henrissat B."/>
            <person name="Grigoriev I.V."/>
            <person name="Hibbett D.S."/>
            <person name="Martin F."/>
        </authorList>
    </citation>
    <scope>NUCLEOTIDE SEQUENCE [LARGE SCALE GENOMIC DNA]</scope>
    <source>
        <strain evidence="12">Foug A</strain>
    </source>
</reference>
<dbReference type="Pfam" id="PF26021">
    <property type="entry name" value="Ferritin_C144_05"/>
    <property type="match status" value="1"/>
</dbReference>
<dbReference type="GO" id="GO:0005524">
    <property type="term" value="F:ATP binding"/>
    <property type="evidence" value="ECO:0007669"/>
    <property type="project" value="InterPro"/>
</dbReference>
<gene>
    <name evidence="11" type="ORF">SCLCIDRAFT_1151454</name>
</gene>
<dbReference type="FunCoup" id="A0A0C3EF54">
    <property type="interactions" value="436"/>
</dbReference>
<keyword evidence="2" id="KW-0547">Nucleotide-binding</keyword>
<keyword evidence="6" id="KW-0067">ATP-binding</keyword>
<feature type="compositionally biased region" description="Polar residues" evidence="8">
    <location>
        <begin position="900"/>
        <end position="914"/>
    </location>
</feature>
<evidence type="ECO:0000256" key="8">
    <source>
        <dbReference type="SAM" id="MobiDB-lite"/>
    </source>
</evidence>
<dbReference type="Pfam" id="PF13920">
    <property type="entry name" value="zf-C3HC4_3"/>
    <property type="match status" value="1"/>
</dbReference>
<feature type="region of interest" description="Disordered" evidence="8">
    <location>
        <begin position="885"/>
        <end position="951"/>
    </location>
</feature>
<dbReference type="GO" id="GO:0000209">
    <property type="term" value="P:protein polyubiquitination"/>
    <property type="evidence" value="ECO:0007669"/>
    <property type="project" value="TreeGrafter"/>
</dbReference>
<dbReference type="GO" id="GO:0008270">
    <property type="term" value="F:zinc ion binding"/>
    <property type="evidence" value="ECO:0007669"/>
    <property type="project" value="UniProtKB-KW"/>
</dbReference>
<dbReference type="SUPFAM" id="SSF52540">
    <property type="entry name" value="P-loop containing nucleoside triphosphate hydrolases"/>
    <property type="match status" value="2"/>
</dbReference>
<dbReference type="InterPro" id="IPR052583">
    <property type="entry name" value="ATP-helicase/E3_Ub-Ligase"/>
</dbReference>
<dbReference type="InterPro" id="IPR027417">
    <property type="entry name" value="P-loop_NTPase"/>
</dbReference>
<evidence type="ECO:0000256" key="1">
    <source>
        <dbReference type="ARBA" id="ARBA00022723"/>
    </source>
</evidence>
<dbReference type="GO" id="GO:0061630">
    <property type="term" value="F:ubiquitin protein ligase activity"/>
    <property type="evidence" value="ECO:0007669"/>
    <property type="project" value="TreeGrafter"/>
</dbReference>
<dbReference type="STRING" id="1036808.A0A0C3EF54"/>
<dbReference type="GO" id="GO:0005634">
    <property type="term" value="C:nucleus"/>
    <property type="evidence" value="ECO:0007669"/>
    <property type="project" value="TreeGrafter"/>
</dbReference>
<dbReference type="Gene3D" id="3.40.50.10810">
    <property type="entry name" value="Tandem AAA-ATPase domain"/>
    <property type="match status" value="2"/>
</dbReference>
<dbReference type="EMBL" id="KN822017">
    <property type="protein sequence ID" value="KIM66541.1"/>
    <property type="molecule type" value="Genomic_DNA"/>
</dbReference>
<keyword evidence="12" id="KW-1185">Reference proteome</keyword>
<dbReference type="InParanoid" id="A0A0C3EF54"/>
<dbReference type="SMART" id="SM00487">
    <property type="entry name" value="DEXDc"/>
    <property type="match status" value="1"/>
</dbReference>
<protein>
    <recommendedName>
        <fullName evidence="13">RING-type domain-containing protein</fullName>
    </recommendedName>
</protein>
<dbReference type="HOGENOM" id="CLU_001592_2_1_1"/>
<dbReference type="InterPro" id="IPR000330">
    <property type="entry name" value="SNF2_N"/>
</dbReference>
<feature type="compositionally biased region" description="Basic and acidic residues" evidence="8">
    <location>
        <begin position="885"/>
        <end position="899"/>
    </location>
</feature>
<feature type="region of interest" description="Disordered" evidence="8">
    <location>
        <begin position="56"/>
        <end position="91"/>
    </location>
</feature>
<dbReference type="Gene3D" id="3.40.50.300">
    <property type="entry name" value="P-loop containing nucleotide triphosphate hydrolases"/>
    <property type="match status" value="2"/>
</dbReference>
<feature type="domain" description="Helicase ATP-binding" evidence="10">
    <location>
        <begin position="430"/>
        <end position="682"/>
    </location>
</feature>
<dbReference type="InterPro" id="IPR059033">
    <property type="entry name" value="C144_05_dom"/>
</dbReference>
<dbReference type="PANTHER" id="PTHR45865:SF1">
    <property type="entry name" value="E3 UBIQUITIN-PROTEIN LIGASE SHPRH"/>
    <property type="match status" value="1"/>
</dbReference>
<evidence type="ECO:0000259" key="9">
    <source>
        <dbReference type="PROSITE" id="PS50089"/>
    </source>
</evidence>
<evidence type="ECO:0000256" key="5">
    <source>
        <dbReference type="ARBA" id="ARBA00022833"/>
    </source>
</evidence>
<dbReference type="GO" id="GO:0006974">
    <property type="term" value="P:DNA damage response"/>
    <property type="evidence" value="ECO:0007669"/>
    <property type="project" value="TreeGrafter"/>
</dbReference>
<organism evidence="11 12">
    <name type="scientific">Scleroderma citrinum Foug A</name>
    <dbReference type="NCBI Taxonomy" id="1036808"/>
    <lineage>
        <taxon>Eukaryota</taxon>
        <taxon>Fungi</taxon>
        <taxon>Dikarya</taxon>
        <taxon>Basidiomycota</taxon>
        <taxon>Agaricomycotina</taxon>
        <taxon>Agaricomycetes</taxon>
        <taxon>Agaricomycetidae</taxon>
        <taxon>Boletales</taxon>
        <taxon>Sclerodermatineae</taxon>
        <taxon>Sclerodermataceae</taxon>
        <taxon>Scleroderma</taxon>
    </lineage>
</organism>
<dbReference type="OrthoDB" id="5330228at2759"/>
<dbReference type="InterPro" id="IPR001841">
    <property type="entry name" value="Znf_RING"/>
</dbReference>
<evidence type="ECO:0000259" key="10">
    <source>
        <dbReference type="PROSITE" id="PS51192"/>
    </source>
</evidence>
<evidence type="ECO:0000256" key="7">
    <source>
        <dbReference type="PROSITE-ProRule" id="PRU00175"/>
    </source>
</evidence>
<dbReference type="PROSITE" id="PS00518">
    <property type="entry name" value="ZF_RING_1"/>
    <property type="match status" value="1"/>
</dbReference>
<evidence type="ECO:0000256" key="3">
    <source>
        <dbReference type="ARBA" id="ARBA00022771"/>
    </source>
</evidence>
<evidence type="ECO:0000313" key="12">
    <source>
        <dbReference type="Proteomes" id="UP000053989"/>
    </source>
</evidence>
<evidence type="ECO:0000256" key="4">
    <source>
        <dbReference type="ARBA" id="ARBA00022801"/>
    </source>
</evidence>
<dbReference type="SMART" id="SM00184">
    <property type="entry name" value="RING"/>
    <property type="match status" value="1"/>
</dbReference>
<evidence type="ECO:0008006" key="13">
    <source>
        <dbReference type="Google" id="ProtNLM"/>
    </source>
</evidence>
<dbReference type="SUPFAM" id="SSF57850">
    <property type="entry name" value="RING/U-box"/>
    <property type="match status" value="1"/>
</dbReference>
<evidence type="ECO:0000313" key="11">
    <source>
        <dbReference type="EMBL" id="KIM66541.1"/>
    </source>
</evidence>
<dbReference type="PANTHER" id="PTHR45865">
    <property type="entry name" value="E3 UBIQUITIN-PROTEIN LIGASE SHPRH FAMILY MEMBER"/>
    <property type="match status" value="1"/>
</dbReference>
<keyword evidence="3 7" id="KW-0863">Zinc-finger</keyword>
<feature type="domain" description="RING-type" evidence="9">
    <location>
        <begin position="1320"/>
        <end position="1360"/>
    </location>
</feature>
<dbReference type="CDD" id="cd18793">
    <property type="entry name" value="SF2_C_SNF"/>
    <property type="match status" value="1"/>
</dbReference>
<dbReference type="InterPro" id="IPR014001">
    <property type="entry name" value="Helicase_ATP-bd"/>
</dbReference>
<dbReference type="InterPro" id="IPR049730">
    <property type="entry name" value="SNF2/RAD54-like_C"/>
</dbReference>
<dbReference type="Proteomes" id="UP000053989">
    <property type="component" value="Unassembled WGS sequence"/>
</dbReference>